<comment type="caution">
    <text evidence="1">The sequence shown here is derived from an EMBL/GenBank/DDBJ whole genome shotgun (WGS) entry which is preliminary data.</text>
</comment>
<dbReference type="EMBL" id="NXGI01000021">
    <property type="protein sequence ID" value="PRM96294.1"/>
    <property type="molecule type" value="Genomic_DNA"/>
</dbReference>
<gene>
    <name evidence="1" type="ORF">CJ670_08510</name>
</gene>
<sequence>MKIPYNNYEDEELFNSLNELENSFATKDYRYFLKQEEFLLITKDEQKESINVSKYIFKTDKINVFKYEK</sequence>
<dbReference type="Proteomes" id="UP000239151">
    <property type="component" value="Unassembled WGS sequence"/>
</dbReference>
<dbReference type="AlphaFoldDB" id="A0A2S9TBT2"/>
<reference evidence="1 2" key="1">
    <citation type="submission" date="2017-09" db="EMBL/GenBank/DDBJ databases">
        <title>Reassesment of A. cryaerophilus.</title>
        <authorList>
            <person name="Perez-Cataluna A."/>
            <person name="Collado L."/>
            <person name="Salgado O."/>
            <person name="Lefinanco V."/>
            <person name="Figueras M.J."/>
        </authorList>
    </citation>
    <scope>NUCLEOTIDE SEQUENCE [LARGE SCALE GENOMIC DNA]</scope>
    <source>
        <strain evidence="1 2">LMG 9065</strain>
    </source>
</reference>
<name>A0A2S9TBT2_9BACT</name>
<protein>
    <submittedName>
        <fullName evidence="1">Uncharacterized protein</fullName>
    </submittedName>
</protein>
<proteinExistence type="predicted"/>
<evidence type="ECO:0000313" key="2">
    <source>
        <dbReference type="Proteomes" id="UP000239151"/>
    </source>
</evidence>
<accession>A0A2S9TBT2</accession>
<evidence type="ECO:0000313" key="1">
    <source>
        <dbReference type="EMBL" id="PRM96294.1"/>
    </source>
</evidence>
<organism evidence="1 2">
    <name type="scientific">Aliarcobacter cryaerophilus</name>
    <dbReference type="NCBI Taxonomy" id="28198"/>
    <lineage>
        <taxon>Bacteria</taxon>
        <taxon>Pseudomonadati</taxon>
        <taxon>Campylobacterota</taxon>
        <taxon>Epsilonproteobacteria</taxon>
        <taxon>Campylobacterales</taxon>
        <taxon>Arcobacteraceae</taxon>
        <taxon>Aliarcobacter</taxon>
    </lineage>
</organism>